<sequence length="350" mass="38779">MALRALSTFPSLPRRFTRRDPTLTVIHRNPTTSIVCKSISTSESTVSLSERDGFAAAAPTPGERFLENQRAHQAQKVVKKELKREKKKKKDGSVRKVVDTSVSCCYGCGAPLQTSDVDSPGFVDLVTYDLKKKHHQLRTVICGRCQLLSHGHMITAVGGNGGYAGGKQFVSADELREKLSHLRHEKALIVKLVDIVDFNGSFLARVRDLVGANPIILVITKIDLLPKGTDMNCIGDWVVEVTTKKKLNVLSVHLTSSKSLDGVSGVARPASDVAISGLGWISIEPIRRVRDSEPRDLEEAEHEIRVCVSVPKPVEVFIRPTLPIGTSGAEWYQYRDLSDKEEEVRPKWYF</sequence>
<evidence type="ECO:0000313" key="2">
    <source>
        <dbReference type="Proteomes" id="UP000266723"/>
    </source>
</evidence>
<accession>A0ABQ7BZE1</accession>
<dbReference type="PANTHER" id="PTHR47569:SF2">
    <property type="entry name" value="NO-ASSOCIATED PROTEIN 1, CHLOROPLASTIC_MITOCHONDRIAL"/>
    <property type="match status" value="1"/>
</dbReference>
<protein>
    <recommendedName>
        <fullName evidence="3">G domain-containing protein</fullName>
    </recommendedName>
</protein>
<dbReference type="Gene3D" id="3.40.50.300">
    <property type="entry name" value="P-loop containing nucleotide triphosphate hydrolases"/>
    <property type="match status" value="1"/>
</dbReference>
<dbReference type="InterPro" id="IPR027417">
    <property type="entry name" value="P-loop_NTPase"/>
</dbReference>
<evidence type="ECO:0000313" key="1">
    <source>
        <dbReference type="EMBL" id="KAF3544307.1"/>
    </source>
</evidence>
<dbReference type="Proteomes" id="UP000266723">
    <property type="component" value="Unassembled WGS sequence"/>
</dbReference>
<dbReference type="EMBL" id="QGKV02000832">
    <property type="protein sequence ID" value="KAF3544307.1"/>
    <property type="molecule type" value="Genomic_DNA"/>
</dbReference>
<dbReference type="InterPro" id="IPR044229">
    <property type="entry name" value="NOA1"/>
</dbReference>
<proteinExistence type="predicted"/>
<evidence type="ECO:0008006" key="3">
    <source>
        <dbReference type="Google" id="ProtNLM"/>
    </source>
</evidence>
<organism evidence="1 2">
    <name type="scientific">Brassica cretica</name>
    <name type="common">Mustard</name>
    <dbReference type="NCBI Taxonomy" id="69181"/>
    <lineage>
        <taxon>Eukaryota</taxon>
        <taxon>Viridiplantae</taxon>
        <taxon>Streptophyta</taxon>
        <taxon>Embryophyta</taxon>
        <taxon>Tracheophyta</taxon>
        <taxon>Spermatophyta</taxon>
        <taxon>Magnoliopsida</taxon>
        <taxon>eudicotyledons</taxon>
        <taxon>Gunneridae</taxon>
        <taxon>Pentapetalae</taxon>
        <taxon>rosids</taxon>
        <taxon>malvids</taxon>
        <taxon>Brassicales</taxon>
        <taxon>Brassicaceae</taxon>
        <taxon>Brassiceae</taxon>
        <taxon>Brassica</taxon>
    </lineage>
</organism>
<gene>
    <name evidence="1" type="ORF">DY000_02008471</name>
</gene>
<reference evidence="1 2" key="1">
    <citation type="journal article" date="2020" name="BMC Genomics">
        <title>Intraspecific diversification of the crop wild relative Brassica cretica Lam. using demographic model selection.</title>
        <authorList>
            <person name="Kioukis A."/>
            <person name="Michalopoulou V.A."/>
            <person name="Briers L."/>
            <person name="Pirintsos S."/>
            <person name="Studholme D.J."/>
            <person name="Pavlidis P."/>
            <person name="Sarris P.F."/>
        </authorList>
    </citation>
    <scope>NUCLEOTIDE SEQUENCE [LARGE SCALE GENOMIC DNA]</scope>
    <source>
        <strain evidence="2">cv. PFS-1207/04</strain>
    </source>
</reference>
<dbReference type="PANTHER" id="PTHR47569">
    <property type="entry name" value="NO-ASSOCIATED PROTEIN 1, CHLOROPLASTIC/MITOCHONDRIAL"/>
    <property type="match status" value="1"/>
</dbReference>
<name>A0ABQ7BZE1_BRACR</name>
<keyword evidence="2" id="KW-1185">Reference proteome</keyword>
<comment type="caution">
    <text evidence="1">The sequence shown here is derived from an EMBL/GenBank/DDBJ whole genome shotgun (WGS) entry which is preliminary data.</text>
</comment>